<sequence length="539" mass="60085">MPGDNDDTSSVFSFYDPSEPELDAEKPATIGGQSLDNNPAPNPVQVDRHSDIPLERRHSRSDQSSDDNPAPNTVDRHSDIPLAQRHHRFFIREEFVTLKVDAVYFNIPSFVLKENSKKFCKILEGGEELEAKLPSRLEDITAVDLERFFGVVFLANYQVWNLTTVEEWTSVLKVARQWEANSMYHLALSEIKPDATPLDLVVLGAQYHIADWLREGRLKLCRREERITLEEATRMGMEEAIKISAARHHIRPSKLRRDITDSKILSATGEENVDENPDHPAGPGSHQGGKQESASTVKVPSMQKPSASLKVEEPQNETKPLAIHEPQPNDRTTTLPEVSPAAAINVDADPPVPGIFPTGPTAPQNSAQIMVTDDPPATQTPAAPIVSRQVRISRALELRKRLHDLNGKLGKLDEEAVRMDSVQKKKTRVMEDRERLKEELKILFEGLDAIESPSSQFDLAGMSGQEAAAFLEGLLEQHLHPGVATTTLTFQFSKTMLHNQELKVYDALKRYGLKYTWDPSDSLKASVKIPLHGCLPPSA</sequence>
<evidence type="ECO:0000313" key="1">
    <source>
        <dbReference type="EMBL" id="TFK67228.1"/>
    </source>
</evidence>
<accession>A0ACD3ANE5</accession>
<dbReference type="Proteomes" id="UP000308600">
    <property type="component" value="Unassembled WGS sequence"/>
</dbReference>
<organism evidence="1 2">
    <name type="scientific">Pluteus cervinus</name>
    <dbReference type="NCBI Taxonomy" id="181527"/>
    <lineage>
        <taxon>Eukaryota</taxon>
        <taxon>Fungi</taxon>
        <taxon>Dikarya</taxon>
        <taxon>Basidiomycota</taxon>
        <taxon>Agaricomycotina</taxon>
        <taxon>Agaricomycetes</taxon>
        <taxon>Agaricomycetidae</taxon>
        <taxon>Agaricales</taxon>
        <taxon>Pluteineae</taxon>
        <taxon>Pluteaceae</taxon>
        <taxon>Pluteus</taxon>
    </lineage>
</organism>
<gene>
    <name evidence="1" type="ORF">BDN72DRAFT_859286</name>
</gene>
<proteinExistence type="predicted"/>
<keyword evidence="2" id="KW-1185">Reference proteome</keyword>
<evidence type="ECO:0000313" key="2">
    <source>
        <dbReference type="Proteomes" id="UP000308600"/>
    </source>
</evidence>
<protein>
    <submittedName>
        <fullName evidence="1">Uncharacterized protein</fullName>
    </submittedName>
</protein>
<dbReference type="EMBL" id="ML208381">
    <property type="protein sequence ID" value="TFK67228.1"/>
    <property type="molecule type" value="Genomic_DNA"/>
</dbReference>
<name>A0ACD3ANE5_9AGAR</name>
<reference evidence="1 2" key="1">
    <citation type="journal article" date="2019" name="Nat. Ecol. Evol.">
        <title>Megaphylogeny resolves global patterns of mushroom evolution.</title>
        <authorList>
            <person name="Varga T."/>
            <person name="Krizsan K."/>
            <person name="Foldi C."/>
            <person name="Dima B."/>
            <person name="Sanchez-Garcia M."/>
            <person name="Sanchez-Ramirez S."/>
            <person name="Szollosi G.J."/>
            <person name="Szarkandi J.G."/>
            <person name="Papp V."/>
            <person name="Albert L."/>
            <person name="Andreopoulos W."/>
            <person name="Angelini C."/>
            <person name="Antonin V."/>
            <person name="Barry K.W."/>
            <person name="Bougher N.L."/>
            <person name="Buchanan P."/>
            <person name="Buyck B."/>
            <person name="Bense V."/>
            <person name="Catcheside P."/>
            <person name="Chovatia M."/>
            <person name="Cooper J."/>
            <person name="Damon W."/>
            <person name="Desjardin D."/>
            <person name="Finy P."/>
            <person name="Geml J."/>
            <person name="Haridas S."/>
            <person name="Hughes K."/>
            <person name="Justo A."/>
            <person name="Karasinski D."/>
            <person name="Kautmanova I."/>
            <person name="Kiss B."/>
            <person name="Kocsube S."/>
            <person name="Kotiranta H."/>
            <person name="LaButti K.M."/>
            <person name="Lechner B.E."/>
            <person name="Liimatainen K."/>
            <person name="Lipzen A."/>
            <person name="Lukacs Z."/>
            <person name="Mihaltcheva S."/>
            <person name="Morgado L.N."/>
            <person name="Niskanen T."/>
            <person name="Noordeloos M.E."/>
            <person name="Ohm R.A."/>
            <person name="Ortiz-Santana B."/>
            <person name="Ovrebo C."/>
            <person name="Racz N."/>
            <person name="Riley R."/>
            <person name="Savchenko A."/>
            <person name="Shiryaev A."/>
            <person name="Soop K."/>
            <person name="Spirin V."/>
            <person name="Szebenyi C."/>
            <person name="Tomsovsky M."/>
            <person name="Tulloss R.E."/>
            <person name="Uehling J."/>
            <person name="Grigoriev I.V."/>
            <person name="Vagvolgyi C."/>
            <person name="Papp T."/>
            <person name="Martin F.M."/>
            <person name="Miettinen O."/>
            <person name="Hibbett D.S."/>
            <person name="Nagy L.G."/>
        </authorList>
    </citation>
    <scope>NUCLEOTIDE SEQUENCE [LARGE SCALE GENOMIC DNA]</scope>
    <source>
        <strain evidence="1 2">NL-1719</strain>
    </source>
</reference>